<keyword evidence="8 15" id="KW-0418">Kinase</keyword>
<comment type="catalytic activity">
    <reaction evidence="1">
        <text>ATP + protein L-histidine = ADP + protein N-phospho-L-histidine.</text>
        <dbReference type="EC" id="2.7.13.3"/>
    </reaction>
</comment>
<dbReference type="Pfam" id="PF07568">
    <property type="entry name" value="HisKA_2"/>
    <property type="match status" value="1"/>
</dbReference>
<dbReference type="InterPro" id="IPR003594">
    <property type="entry name" value="HATPase_dom"/>
</dbReference>
<evidence type="ECO:0000256" key="7">
    <source>
        <dbReference type="ARBA" id="ARBA00022741"/>
    </source>
</evidence>
<dbReference type="PANTHER" id="PTHR41523:SF8">
    <property type="entry name" value="ETHYLENE RESPONSE SENSOR PROTEIN"/>
    <property type="match status" value="1"/>
</dbReference>
<evidence type="ECO:0000256" key="3">
    <source>
        <dbReference type="ARBA" id="ARBA00012438"/>
    </source>
</evidence>
<evidence type="ECO:0000256" key="10">
    <source>
        <dbReference type="ARBA" id="ARBA00022989"/>
    </source>
</evidence>
<evidence type="ECO:0000259" key="14">
    <source>
        <dbReference type="PROSITE" id="PS50109"/>
    </source>
</evidence>
<feature type="transmembrane region" description="Helical" evidence="13">
    <location>
        <begin position="43"/>
        <end position="63"/>
    </location>
</feature>
<dbReference type="EMBL" id="NWMW01000001">
    <property type="protein sequence ID" value="PCD04254.1"/>
    <property type="molecule type" value="Genomic_DNA"/>
</dbReference>
<evidence type="ECO:0000256" key="6">
    <source>
        <dbReference type="ARBA" id="ARBA00022692"/>
    </source>
</evidence>
<organism evidence="15 16">
    <name type="scientific">Sphingomonas spermidinifaciens</name>
    <dbReference type="NCBI Taxonomy" id="1141889"/>
    <lineage>
        <taxon>Bacteria</taxon>
        <taxon>Pseudomonadati</taxon>
        <taxon>Pseudomonadota</taxon>
        <taxon>Alphaproteobacteria</taxon>
        <taxon>Sphingomonadales</taxon>
        <taxon>Sphingomonadaceae</taxon>
        <taxon>Sphingomonas</taxon>
    </lineage>
</organism>
<evidence type="ECO:0000256" key="1">
    <source>
        <dbReference type="ARBA" id="ARBA00000085"/>
    </source>
</evidence>
<gene>
    <name evidence="15" type="ORF">COC42_08185</name>
</gene>
<evidence type="ECO:0000313" key="15">
    <source>
        <dbReference type="EMBL" id="PCD04254.1"/>
    </source>
</evidence>
<dbReference type="InterPro" id="IPR038318">
    <property type="entry name" value="KdpD_sf"/>
</dbReference>
<evidence type="ECO:0000256" key="11">
    <source>
        <dbReference type="ARBA" id="ARBA00023012"/>
    </source>
</evidence>
<keyword evidence="11" id="KW-0902">Two-component regulatory system</keyword>
<comment type="caution">
    <text evidence="15">The sequence shown here is derived from an EMBL/GenBank/DDBJ whole genome shotgun (WGS) entry which is preliminary data.</text>
</comment>
<dbReference type="PROSITE" id="PS50109">
    <property type="entry name" value="HIS_KIN"/>
    <property type="match status" value="1"/>
</dbReference>
<dbReference type="InterPro" id="IPR011495">
    <property type="entry name" value="Sig_transdc_His_kin_sub2_dim/P"/>
</dbReference>
<dbReference type="InterPro" id="IPR025201">
    <property type="entry name" value="KdpD_TM"/>
</dbReference>
<evidence type="ECO:0000313" key="16">
    <source>
        <dbReference type="Proteomes" id="UP000218366"/>
    </source>
</evidence>
<keyword evidence="9" id="KW-0067">ATP-binding</keyword>
<feature type="transmembrane region" description="Helical" evidence="13">
    <location>
        <begin position="120"/>
        <end position="141"/>
    </location>
</feature>
<feature type="transmembrane region" description="Helical" evidence="13">
    <location>
        <begin position="69"/>
        <end position="87"/>
    </location>
</feature>
<name>A0A2A4B9F1_9SPHN</name>
<feature type="transmembrane region" description="Helical" evidence="13">
    <location>
        <begin position="92"/>
        <end position="108"/>
    </location>
</feature>
<evidence type="ECO:0000256" key="4">
    <source>
        <dbReference type="ARBA" id="ARBA00022553"/>
    </source>
</evidence>
<evidence type="ECO:0000256" key="5">
    <source>
        <dbReference type="ARBA" id="ARBA00022679"/>
    </source>
</evidence>
<feature type="domain" description="Histidine kinase" evidence="14">
    <location>
        <begin position="168"/>
        <end position="358"/>
    </location>
</feature>
<keyword evidence="6 13" id="KW-0812">Transmembrane</keyword>
<dbReference type="GO" id="GO:0004673">
    <property type="term" value="F:protein histidine kinase activity"/>
    <property type="evidence" value="ECO:0007669"/>
    <property type="project" value="UniProtKB-EC"/>
</dbReference>
<comment type="subcellular location">
    <subcellularLocation>
        <location evidence="2">Membrane</location>
        <topology evidence="2">Multi-pass membrane protein</topology>
    </subcellularLocation>
</comment>
<evidence type="ECO:0000256" key="2">
    <source>
        <dbReference type="ARBA" id="ARBA00004141"/>
    </source>
</evidence>
<keyword evidence="10 13" id="KW-1133">Transmembrane helix</keyword>
<dbReference type="AlphaFoldDB" id="A0A2A4B9F1"/>
<dbReference type="Proteomes" id="UP000218366">
    <property type="component" value="Unassembled WGS sequence"/>
</dbReference>
<dbReference type="Pfam" id="PF13493">
    <property type="entry name" value="DUF4118"/>
    <property type="match status" value="1"/>
</dbReference>
<keyword evidence="12 13" id="KW-0472">Membrane</keyword>
<keyword evidence="5" id="KW-0808">Transferase</keyword>
<dbReference type="InterPro" id="IPR036890">
    <property type="entry name" value="HATPase_C_sf"/>
</dbReference>
<keyword evidence="16" id="KW-1185">Reference proteome</keyword>
<evidence type="ECO:0000256" key="9">
    <source>
        <dbReference type="ARBA" id="ARBA00022840"/>
    </source>
</evidence>
<keyword evidence="7" id="KW-0547">Nucleotide-binding</keyword>
<dbReference type="EC" id="2.7.13.3" evidence="3"/>
<evidence type="ECO:0000256" key="12">
    <source>
        <dbReference type="ARBA" id="ARBA00023136"/>
    </source>
</evidence>
<dbReference type="Gene3D" id="1.20.120.620">
    <property type="entry name" value="Backbone structure of the membrane domain of e. Coli histidine kinase receptor kdpd"/>
    <property type="match status" value="1"/>
</dbReference>
<dbReference type="GO" id="GO:0000160">
    <property type="term" value="P:phosphorelay signal transduction system"/>
    <property type="evidence" value="ECO:0007669"/>
    <property type="project" value="UniProtKB-KW"/>
</dbReference>
<evidence type="ECO:0000256" key="13">
    <source>
        <dbReference type="SAM" id="Phobius"/>
    </source>
</evidence>
<evidence type="ECO:0000256" key="8">
    <source>
        <dbReference type="ARBA" id="ARBA00022777"/>
    </source>
</evidence>
<accession>A0A2A4B9F1</accession>
<dbReference type="OrthoDB" id="7991996at2"/>
<sequence length="358" mass="39094">MISVASRTRFRKRNAGEGAVIEVTTKAERVWIERLPLAADRPVLGFALTTLLILAAFALRWVVDPYLPGGFPFVTFFPAVILASALFGVRMGAYAGIAGGLLAWYYFVEPKMTFVLLPGTWVALAFYALVVVTDIVIIHWMQRANAKLARERELSRVLADTRELLFRELQHRVSNNLQVAAGLITLQKRRITDADARAALDEASRRLALIGRISRQLYDAGGATRRMREFLEPLCHDVIEASGRTGIRCEVMVGDDATLSPDAAIPLALIVAESMANAIEHGFADRETGVIEVELSREGGERLRIEVRDDGRGLPEGFDIDGAGSLGLSIARTLAAQLSGKFELVAGRGTTARLLLPA</sequence>
<reference evidence="15 16" key="1">
    <citation type="submission" date="2017-09" db="EMBL/GenBank/DDBJ databases">
        <title>Sphingomonas spermidinifaciens 9NM-10, whole genome shotgun sequence.</title>
        <authorList>
            <person name="Feng G."/>
            <person name="Zhu H."/>
        </authorList>
    </citation>
    <scope>NUCLEOTIDE SEQUENCE [LARGE SCALE GENOMIC DNA]</scope>
    <source>
        <strain evidence="15 16">9NM-10</strain>
    </source>
</reference>
<dbReference type="PANTHER" id="PTHR41523">
    <property type="entry name" value="TWO-COMPONENT SYSTEM SENSOR PROTEIN"/>
    <property type="match status" value="1"/>
</dbReference>
<dbReference type="SMART" id="SM00387">
    <property type="entry name" value="HATPase_c"/>
    <property type="match status" value="1"/>
</dbReference>
<dbReference type="SUPFAM" id="SSF55874">
    <property type="entry name" value="ATPase domain of HSP90 chaperone/DNA topoisomerase II/histidine kinase"/>
    <property type="match status" value="1"/>
</dbReference>
<keyword evidence="4" id="KW-0597">Phosphoprotein</keyword>
<dbReference type="GO" id="GO:0005524">
    <property type="term" value="F:ATP binding"/>
    <property type="evidence" value="ECO:0007669"/>
    <property type="project" value="UniProtKB-KW"/>
</dbReference>
<proteinExistence type="predicted"/>
<dbReference type="GO" id="GO:0016020">
    <property type="term" value="C:membrane"/>
    <property type="evidence" value="ECO:0007669"/>
    <property type="project" value="UniProtKB-SubCell"/>
</dbReference>
<dbReference type="Pfam" id="PF02518">
    <property type="entry name" value="HATPase_c"/>
    <property type="match status" value="1"/>
</dbReference>
<dbReference type="Gene3D" id="3.30.565.10">
    <property type="entry name" value="Histidine kinase-like ATPase, C-terminal domain"/>
    <property type="match status" value="1"/>
</dbReference>
<protein>
    <recommendedName>
        <fullName evidence="3">histidine kinase</fullName>
        <ecNumber evidence="3">2.7.13.3</ecNumber>
    </recommendedName>
</protein>
<dbReference type="InterPro" id="IPR005467">
    <property type="entry name" value="His_kinase_dom"/>
</dbReference>